<keyword evidence="2" id="KW-1185">Reference proteome</keyword>
<evidence type="ECO:0000313" key="2">
    <source>
        <dbReference type="Proteomes" id="UP001367508"/>
    </source>
</evidence>
<organism evidence="1 2">
    <name type="scientific">Canavalia gladiata</name>
    <name type="common">Sword bean</name>
    <name type="synonym">Dolichos gladiatus</name>
    <dbReference type="NCBI Taxonomy" id="3824"/>
    <lineage>
        <taxon>Eukaryota</taxon>
        <taxon>Viridiplantae</taxon>
        <taxon>Streptophyta</taxon>
        <taxon>Embryophyta</taxon>
        <taxon>Tracheophyta</taxon>
        <taxon>Spermatophyta</taxon>
        <taxon>Magnoliopsida</taxon>
        <taxon>eudicotyledons</taxon>
        <taxon>Gunneridae</taxon>
        <taxon>Pentapetalae</taxon>
        <taxon>rosids</taxon>
        <taxon>fabids</taxon>
        <taxon>Fabales</taxon>
        <taxon>Fabaceae</taxon>
        <taxon>Papilionoideae</taxon>
        <taxon>50 kb inversion clade</taxon>
        <taxon>NPAAA clade</taxon>
        <taxon>indigoferoid/millettioid clade</taxon>
        <taxon>Phaseoleae</taxon>
        <taxon>Canavalia</taxon>
    </lineage>
</organism>
<sequence>MLSLSAFNSTKILKRETYLDVELAKGCLNPLSDLSRLEFLASSLGGIFIDEYLTTLTDVFKEFVDGAFWDRASAAEGQKSYIGISSYITSLYYYHGVSCFLTIQAHKVTTHPALAELQDVAFATMDIQFTMPLQLQKGQIDHPPSQ</sequence>
<gene>
    <name evidence="1" type="ORF">VNO77_09240</name>
</gene>
<reference evidence="1 2" key="1">
    <citation type="submission" date="2024-01" db="EMBL/GenBank/DDBJ databases">
        <title>The genomes of 5 underutilized Papilionoideae crops provide insights into root nodulation and disease resistanc.</title>
        <authorList>
            <person name="Jiang F."/>
        </authorList>
    </citation>
    <scope>NUCLEOTIDE SEQUENCE [LARGE SCALE GENOMIC DNA]</scope>
    <source>
        <strain evidence="1">LVBAO_FW01</strain>
        <tissue evidence="1">Leaves</tissue>
    </source>
</reference>
<dbReference type="AlphaFoldDB" id="A0AAN9MFQ5"/>
<comment type="caution">
    <text evidence="1">The sequence shown here is derived from an EMBL/GenBank/DDBJ whole genome shotgun (WGS) entry which is preliminary data.</text>
</comment>
<accession>A0AAN9MFQ5</accession>
<dbReference type="EMBL" id="JAYMYQ010000002">
    <property type="protein sequence ID" value="KAK7350528.1"/>
    <property type="molecule type" value="Genomic_DNA"/>
</dbReference>
<name>A0AAN9MFQ5_CANGL</name>
<protein>
    <submittedName>
        <fullName evidence="1">Uncharacterized protein</fullName>
    </submittedName>
</protein>
<evidence type="ECO:0000313" key="1">
    <source>
        <dbReference type="EMBL" id="KAK7350528.1"/>
    </source>
</evidence>
<proteinExistence type="predicted"/>
<dbReference type="Proteomes" id="UP001367508">
    <property type="component" value="Unassembled WGS sequence"/>
</dbReference>